<comment type="catalytic activity">
    <reaction evidence="13 14">
        <text>a very-long-chain (3R)-3-hydroxyacyl-CoA = a very-long-chain (2E)-enoyl-CoA + H2O</text>
        <dbReference type="Rhea" id="RHEA:45812"/>
        <dbReference type="ChEBI" id="CHEBI:15377"/>
        <dbReference type="ChEBI" id="CHEBI:83728"/>
        <dbReference type="ChEBI" id="CHEBI:85440"/>
        <dbReference type="EC" id="4.2.1.134"/>
    </reaction>
</comment>
<feature type="transmembrane region" description="Helical" evidence="14">
    <location>
        <begin position="21"/>
        <end position="44"/>
    </location>
</feature>
<comment type="pathway">
    <text evidence="2 14">Lipid metabolism; fatty acid biosynthesis.</text>
</comment>
<organism evidence="16 17">
    <name type="scientific">Jaminaea rosea</name>
    <dbReference type="NCBI Taxonomy" id="1569628"/>
    <lineage>
        <taxon>Eukaryota</taxon>
        <taxon>Fungi</taxon>
        <taxon>Dikarya</taxon>
        <taxon>Basidiomycota</taxon>
        <taxon>Ustilaginomycotina</taxon>
        <taxon>Exobasidiomycetes</taxon>
        <taxon>Microstromatales</taxon>
        <taxon>Microstromatales incertae sedis</taxon>
        <taxon>Jaminaea</taxon>
    </lineage>
</organism>
<keyword evidence="14" id="KW-0256">Endoplasmic reticulum</keyword>
<keyword evidence="10 14" id="KW-0472">Membrane</keyword>
<gene>
    <name evidence="16" type="ORF">BDZ90DRAFT_216950</name>
</gene>
<keyword evidence="5 14" id="KW-0444">Lipid biosynthesis</keyword>
<dbReference type="PANTHER" id="PTHR11035:SF3">
    <property type="entry name" value="VERY-LONG-CHAIN (3R)-3-HYDROXYACYL-COA DEHYDRATASE"/>
    <property type="match status" value="1"/>
</dbReference>
<keyword evidence="12 14" id="KW-0456">Lyase</keyword>
<evidence type="ECO:0000256" key="8">
    <source>
        <dbReference type="ARBA" id="ARBA00022989"/>
    </source>
</evidence>
<evidence type="ECO:0000256" key="15">
    <source>
        <dbReference type="SAM" id="MobiDB-lite"/>
    </source>
</evidence>
<dbReference type="GO" id="GO:0102158">
    <property type="term" value="F:very-long-chain (3R)-3-hydroxyacyl-CoA dehydratase activity"/>
    <property type="evidence" value="ECO:0007669"/>
    <property type="project" value="UniProtKB-EC"/>
</dbReference>
<dbReference type="EC" id="4.2.1.134" evidence="4 14"/>
<evidence type="ECO:0000256" key="9">
    <source>
        <dbReference type="ARBA" id="ARBA00023098"/>
    </source>
</evidence>
<dbReference type="GeneID" id="37026119"/>
<dbReference type="GO" id="GO:0030148">
    <property type="term" value="P:sphingolipid biosynthetic process"/>
    <property type="evidence" value="ECO:0007669"/>
    <property type="project" value="TreeGrafter"/>
</dbReference>
<keyword evidence="7 14" id="KW-0276">Fatty acid metabolism</keyword>
<protein>
    <recommendedName>
        <fullName evidence="4 14">Very-long-chain (3R)-3-hydroxyacyl-CoA dehydratase</fullName>
        <ecNumber evidence="4 14">4.2.1.134</ecNumber>
    </recommendedName>
</protein>
<evidence type="ECO:0000256" key="12">
    <source>
        <dbReference type="ARBA" id="ARBA00023239"/>
    </source>
</evidence>
<dbReference type="STRING" id="1569628.A0A316UZJ9"/>
<dbReference type="Pfam" id="PF04387">
    <property type="entry name" value="PTPLA"/>
    <property type="match status" value="1"/>
</dbReference>
<keyword evidence="6 14" id="KW-0812">Transmembrane</keyword>
<dbReference type="PANTHER" id="PTHR11035">
    <property type="entry name" value="VERY-LONG-CHAIN (3R)-3-HYDROXYACYL-COA DEHYDRATASE"/>
    <property type="match status" value="1"/>
</dbReference>
<evidence type="ECO:0000256" key="1">
    <source>
        <dbReference type="ARBA" id="ARBA00004141"/>
    </source>
</evidence>
<comment type="caution">
    <text evidence="14">Lacks conserved residue(s) required for the propagation of feature annotation.</text>
</comment>
<dbReference type="GO" id="GO:0030497">
    <property type="term" value="P:fatty acid elongation"/>
    <property type="evidence" value="ECO:0007669"/>
    <property type="project" value="TreeGrafter"/>
</dbReference>
<evidence type="ECO:0000256" key="13">
    <source>
        <dbReference type="ARBA" id="ARBA00036671"/>
    </source>
</evidence>
<evidence type="ECO:0000256" key="2">
    <source>
        <dbReference type="ARBA" id="ARBA00005194"/>
    </source>
</evidence>
<comment type="subcellular location">
    <subcellularLocation>
        <location evidence="14">Endoplasmic reticulum membrane</location>
        <topology evidence="14">Multi-pass membrane protein</topology>
    </subcellularLocation>
    <subcellularLocation>
        <location evidence="1">Membrane</location>
        <topology evidence="1">Multi-pass membrane protein</topology>
    </subcellularLocation>
</comment>
<feature type="transmembrane region" description="Helical" evidence="14">
    <location>
        <begin position="227"/>
        <end position="245"/>
    </location>
</feature>
<dbReference type="GO" id="GO:0005789">
    <property type="term" value="C:endoplasmic reticulum membrane"/>
    <property type="evidence" value="ECO:0007669"/>
    <property type="project" value="UniProtKB-SubCell"/>
</dbReference>
<dbReference type="OrthoDB" id="46988at2759"/>
<comment type="function">
    <text evidence="14">Catalyzes the third of the four reactions of the long-chain fatty acids elongation cycle. This endoplasmic reticulum-bound enzymatic process, allows the addition of two carbons to the chain of long- and very long-chain fatty acids/VLCFAs per cycle. This enzyme catalyzes the dehydration of the 3-hydroxyacyl-CoA intermediate into trans-2,3-enoyl-CoA, within each cycle of fatty acid elongation. Thereby, it participates to the production of VLCFAs of different chain lengths that are involved in multiple biological processes as precursors of membrane lipids and lipid mediators.</text>
</comment>
<dbReference type="InterPro" id="IPR007482">
    <property type="entry name" value="Tyr_Pase-like_PTPLA"/>
</dbReference>
<evidence type="ECO:0000256" key="14">
    <source>
        <dbReference type="RuleBase" id="RU363109"/>
    </source>
</evidence>
<feature type="transmembrane region" description="Helical" evidence="14">
    <location>
        <begin position="100"/>
        <end position="123"/>
    </location>
</feature>
<dbReference type="EMBL" id="KZ819663">
    <property type="protein sequence ID" value="PWN29353.1"/>
    <property type="molecule type" value="Genomic_DNA"/>
</dbReference>
<dbReference type="GO" id="GO:0042761">
    <property type="term" value="P:very long-chain fatty acid biosynthetic process"/>
    <property type="evidence" value="ECO:0007669"/>
    <property type="project" value="TreeGrafter"/>
</dbReference>
<accession>A0A316UZJ9</accession>
<evidence type="ECO:0000256" key="6">
    <source>
        <dbReference type="ARBA" id="ARBA00022692"/>
    </source>
</evidence>
<evidence type="ECO:0000256" key="4">
    <source>
        <dbReference type="ARBA" id="ARBA00013122"/>
    </source>
</evidence>
<evidence type="ECO:0000313" key="16">
    <source>
        <dbReference type="EMBL" id="PWN29353.1"/>
    </source>
</evidence>
<evidence type="ECO:0000256" key="7">
    <source>
        <dbReference type="ARBA" id="ARBA00022832"/>
    </source>
</evidence>
<dbReference type="UniPathway" id="UPA00094"/>
<keyword evidence="8 14" id="KW-1133">Transmembrane helix</keyword>
<feature type="region of interest" description="Disordered" evidence="15">
    <location>
        <begin position="267"/>
        <end position="289"/>
    </location>
</feature>
<dbReference type="Proteomes" id="UP000245884">
    <property type="component" value="Unassembled WGS sequence"/>
</dbReference>
<evidence type="ECO:0000256" key="11">
    <source>
        <dbReference type="ARBA" id="ARBA00023160"/>
    </source>
</evidence>
<dbReference type="RefSeq" id="XP_025363965.1">
    <property type="nucleotide sequence ID" value="XM_025504296.1"/>
</dbReference>
<keyword evidence="17" id="KW-1185">Reference proteome</keyword>
<evidence type="ECO:0000256" key="10">
    <source>
        <dbReference type="ARBA" id="ARBA00023136"/>
    </source>
</evidence>
<comment type="similarity">
    <text evidence="3 14">Belongs to the very long-chain fatty acids dehydratase HACD family.</text>
</comment>
<keyword evidence="9 14" id="KW-0443">Lipid metabolism</keyword>
<evidence type="ECO:0000256" key="5">
    <source>
        <dbReference type="ARBA" id="ARBA00022516"/>
    </source>
</evidence>
<reference evidence="16 17" key="1">
    <citation type="journal article" date="2018" name="Mol. Biol. Evol.">
        <title>Broad Genomic Sampling Reveals a Smut Pathogenic Ancestry of the Fungal Clade Ustilaginomycotina.</title>
        <authorList>
            <person name="Kijpornyongpan T."/>
            <person name="Mondo S.J."/>
            <person name="Barry K."/>
            <person name="Sandor L."/>
            <person name="Lee J."/>
            <person name="Lipzen A."/>
            <person name="Pangilinan J."/>
            <person name="LaButti K."/>
            <person name="Hainaut M."/>
            <person name="Henrissat B."/>
            <person name="Grigoriev I.V."/>
            <person name="Spatafora J.W."/>
            <person name="Aime M.C."/>
        </authorList>
    </citation>
    <scope>NUCLEOTIDE SEQUENCE [LARGE SCALE GENOMIC DNA]</scope>
    <source>
        <strain evidence="16 17">MCA 5214</strain>
    </source>
</reference>
<dbReference type="AlphaFoldDB" id="A0A316UZJ9"/>
<name>A0A316UZJ9_9BASI</name>
<evidence type="ECO:0000313" key="17">
    <source>
        <dbReference type="Proteomes" id="UP000245884"/>
    </source>
</evidence>
<evidence type="ECO:0000256" key="3">
    <source>
        <dbReference type="ARBA" id="ARBA00007811"/>
    </source>
</evidence>
<proteinExistence type="inferred from homology"/>
<sequence>MPPKSKAKSGSSAPREQPLALRGYLIAFNLVSFFGWVLILSTLVKHLAVGAQMPSYPIVFSSKVLARFRPLRVFLTSTYAHVPEPLGELLRRASTTMMSLGSLVAFVQSLAILEVVHAALGWVRSPVPTTAIQVASRLFMVWGVSERFAAASGSPWYASMVLAWSVTESVRYPFYANALMGQESEGLLWARYTLFYILYPLGAGSEAMLIFSTLPSNLPPKGWDLRSYVFLALFTIWWPGLYVMYTHMMKQRKKAIGKGFWGDKRAHEKAEKRREQVQKAARDVQKKSK</sequence>
<feature type="transmembrane region" description="Helical" evidence="14">
    <location>
        <begin position="194"/>
        <end position="215"/>
    </location>
</feature>
<keyword evidence="11 14" id="KW-0275">Fatty acid biosynthesis</keyword>